<name>V6LFI3_9EUKA</name>
<protein>
    <submittedName>
        <fullName evidence="1">Uncharacterized protein</fullName>
    </submittedName>
</protein>
<reference evidence="2" key="2">
    <citation type="submission" date="2020-12" db="EMBL/GenBank/DDBJ databases">
        <title>New Spironucleus salmonicida genome in near-complete chromosomes.</title>
        <authorList>
            <person name="Xu F."/>
            <person name="Kurt Z."/>
            <person name="Jimenez-Gonzalez A."/>
            <person name="Astvaldsson A."/>
            <person name="Andersson J.O."/>
            <person name="Svard S.G."/>
        </authorList>
    </citation>
    <scope>NUCLEOTIDE SEQUENCE</scope>
    <source>
        <strain evidence="2">ATCC 50377</strain>
    </source>
</reference>
<dbReference type="Proteomes" id="UP000018208">
    <property type="component" value="Unassembled WGS sequence"/>
</dbReference>
<accession>V6LFI3</accession>
<gene>
    <name evidence="1" type="ORF">SS50377_17356</name>
    <name evidence="2" type="ORF">SS50377_20374</name>
</gene>
<dbReference type="VEuPathDB" id="GiardiaDB:SS50377_20374"/>
<proteinExistence type="predicted"/>
<dbReference type="EMBL" id="KI546147">
    <property type="protein sequence ID" value="EST43053.1"/>
    <property type="molecule type" value="Genomic_DNA"/>
</dbReference>
<dbReference type="EMBL" id="AUWU02000001">
    <property type="protein sequence ID" value="KAH0577026.1"/>
    <property type="molecule type" value="Genomic_DNA"/>
</dbReference>
<evidence type="ECO:0000313" key="1">
    <source>
        <dbReference type="EMBL" id="EST43053.1"/>
    </source>
</evidence>
<dbReference type="AlphaFoldDB" id="V6LFI3"/>
<keyword evidence="3" id="KW-1185">Reference proteome</keyword>
<organism evidence="1">
    <name type="scientific">Spironucleus salmonicida</name>
    <dbReference type="NCBI Taxonomy" id="348837"/>
    <lineage>
        <taxon>Eukaryota</taxon>
        <taxon>Metamonada</taxon>
        <taxon>Diplomonadida</taxon>
        <taxon>Hexamitidae</taxon>
        <taxon>Hexamitinae</taxon>
        <taxon>Spironucleus</taxon>
    </lineage>
</organism>
<evidence type="ECO:0000313" key="3">
    <source>
        <dbReference type="Proteomes" id="UP000018208"/>
    </source>
</evidence>
<sequence>MIESAALIQPNDAYQLLQTALYDGTEAQLFEASDSYIFIRQSASFSQQVKFGIVPSSNFLLILTDTHSYACLSSKTLQIALNGDIQDLQLPGVQTGFFSGGELLLGSKSGEVHYLSAHIRKPRLVFRADQQITGIGFTAFDIPEQLAGLAARAGSSPCSAELGVSYAPMDFLPLTVSGTRAASARQHVILLSTENGLKVLSGRGACVADTLLASNERALLRGGVLLRGGPVSTDYTTNFHGNFVVNSPNALSLSRSNWTCAFTLEKKERTSAKIDQISDSELEKLIREDGWETLTETTDITFLNSTEKTVFATQIAHCEFPELEALYLGAAEGVRSLPDFLLFEADFALKVQQKLAKFDVSEGPKSAFPSPQLVVLGSKIAQIGGSGLILTDIMSKKSIQIELFNSISGCQNVLFACGTERNSLFSVDFAADFSRQFLELYQFERAEFYSSDPREVLRRWGVALCEKNDFAEGARKLKMAGIGPLEFVKIAFRSGVSVQNAEAGIDFLGAFRECGEFVAFLCVFAHRNGLNLERKIANFALKNRNFLSQKSVNLLMLIDKNMCGGAELDAHMLQNYISTIKYSGDEEVKSDLLNALSSVPESLESAELGYQLHELRAISQLAEALALDRLETAPIAVAEARFVQKIGTEVAQAFGVRQKRGQAAPVRDADKKAVFEGLQARLENCKNSLGSQKFAQATLERRRVALERRFIRVDEGCVCGACGGEIVTGSDFHVFMCGHAQHGGRCGGAEMCSACRVSETEGV</sequence>
<evidence type="ECO:0000313" key="2">
    <source>
        <dbReference type="EMBL" id="KAH0577026.1"/>
    </source>
</evidence>
<reference evidence="1 2" key="1">
    <citation type="journal article" date="2014" name="PLoS Genet.">
        <title>The Genome of Spironucleus salmonicida Highlights a Fish Pathogen Adapted to Fluctuating Environments.</title>
        <authorList>
            <person name="Xu F."/>
            <person name="Jerlstrom-Hultqvist J."/>
            <person name="Einarsson E."/>
            <person name="Astvaldsson A."/>
            <person name="Svard S.G."/>
            <person name="Andersson J.O."/>
        </authorList>
    </citation>
    <scope>NUCLEOTIDE SEQUENCE</scope>
    <source>
        <strain evidence="2">ATCC 50377</strain>
    </source>
</reference>